<gene>
    <name evidence="1" type="ORF">CCMP2556_LOCUS165</name>
</gene>
<comment type="caution">
    <text evidence="1">The sequence shown here is derived from an EMBL/GenBank/DDBJ whole genome shotgun (WGS) entry which is preliminary data.</text>
</comment>
<reference evidence="1 2" key="1">
    <citation type="submission" date="2024-02" db="EMBL/GenBank/DDBJ databases">
        <authorList>
            <person name="Chen Y."/>
            <person name="Shah S."/>
            <person name="Dougan E. K."/>
            <person name="Thang M."/>
            <person name="Chan C."/>
        </authorList>
    </citation>
    <scope>NUCLEOTIDE SEQUENCE [LARGE SCALE GENOMIC DNA]</scope>
</reference>
<name>A0ABP0H7P3_9DINO</name>
<sequence length="251" mass="28027">MAPKTDLLRLTTASSTSFEELPALKSHVDELKKAIESMNAEWARGREVMDRTYGKVHALKEELDGNWKAGHDALEAACSRLRDSLDKVGEDRTLCEEAQSSSTEGLPALFLKRFKDPMRFANFQGGKIHGCNEKFGSDECSCPSGHEELGCQDEVNPSNIELKCSNILNSQIPASNVLDFFKSGGACNISSQDELMKQVVDRETMHRLEESGMPVHALALRYACAERCRRSSRTMDAFWEFMEVTAKQPDL</sequence>
<organism evidence="1 2">
    <name type="scientific">Durusdinium trenchii</name>
    <dbReference type="NCBI Taxonomy" id="1381693"/>
    <lineage>
        <taxon>Eukaryota</taxon>
        <taxon>Sar</taxon>
        <taxon>Alveolata</taxon>
        <taxon>Dinophyceae</taxon>
        <taxon>Suessiales</taxon>
        <taxon>Symbiodiniaceae</taxon>
        <taxon>Durusdinium</taxon>
    </lineage>
</organism>
<evidence type="ECO:0000313" key="1">
    <source>
        <dbReference type="EMBL" id="CAK8985536.1"/>
    </source>
</evidence>
<accession>A0ABP0H7P3</accession>
<evidence type="ECO:0000313" key="2">
    <source>
        <dbReference type="Proteomes" id="UP001642484"/>
    </source>
</evidence>
<protein>
    <submittedName>
        <fullName evidence="1">Uncharacterized protein</fullName>
    </submittedName>
</protein>
<dbReference type="EMBL" id="CAXAMN010000002">
    <property type="protein sequence ID" value="CAK8985536.1"/>
    <property type="molecule type" value="Genomic_DNA"/>
</dbReference>
<dbReference type="Proteomes" id="UP001642484">
    <property type="component" value="Unassembled WGS sequence"/>
</dbReference>
<keyword evidence="2" id="KW-1185">Reference proteome</keyword>
<proteinExistence type="predicted"/>